<gene>
    <name evidence="9" type="ORF">SE17_22240</name>
</gene>
<feature type="transmembrane region" description="Helical" evidence="8">
    <location>
        <begin position="198"/>
        <end position="215"/>
    </location>
</feature>
<dbReference type="PANTHER" id="PTHR30003">
    <property type="entry name" value="L-LACTATE PERMEASE"/>
    <property type="match status" value="1"/>
</dbReference>
<keyword evidence="10" id="KW-1185">Reference proteome</keyword>
<dbReference type="Pfam" id="PF02652">
    <property type="entry name" value="Lactate_perm"/>
    <property type="match status" value="1"/>
</dbReference>
<comment type="caution">
    <text evidence="9">The sequence shown here is derived from an EMBL/GenBank/DDBJ whole genome shotgun (WGS) entry which is preliminary data.</text>
</comment>
<evidence type="ECO:0000256" key="5">
    <source>
        <dbReference type="ARBA" id="ARBA00022692"/>
    </source>
</evidence>
<evidence type="ECO:0000256" key="4">
    <source>
        <dbReference type="ARBA" id="ARBA00022475"/>
    </source>
</evidence>
<feature type="transmembrane region" description="Helical" evidence="8">
    <location>
        <begin position="473"/>
        <end position="496"/>
    </location>
</feature>
<feature type="transmembrane region" description="Helical" evidence="8">
    <location>
        <begin position="441"/>
        <end position="461"/>
    </location>
</feature>
<feature type="transmembrane region" description="Helical" evidence="8">
    <location>
        <begin position="408"/>
        <end position="429"/>
    </location>
</feature>
<feature type="transmembrane region" description="Helical" evidence="8">
    <location>
        <begin position="337"/>
        <end position="359"/>
    </location>
</feature>
<dbReference type="GO" id="GO:0015129">
    <property type="term" value="F:lactate transmembrane transporter activity"/>
    <property type="evidence" value="ECO:0007669"/>
    <property type="project" value="UniProtKB-UniRule"/>
</dbReference>
<evidence type="ECO:0000313" key="10">
    <source>
        <dbReference type="Proteomes" id="UP000050509"/>
    </source>
</evidence>
<dbReference type="GO" id="GO:0015295">
    <property type="term" value="F:solute:proton symporter activity"/>
    <property type="evidence" value="ECO:0007669"/>
    <property type="project" value="TreeGrafter"/>
</dbReference>
<evidence type="ECO:0000313" key="9">
    <source>
        <dbReference type="EMBL" id="KPV51260.1"/>
    </source>
</evidence>
<evidence type="ECO:0000256" key="7">
    <source>
        <dbReference type="ARBA" id="ARBA00023136"/>
    </source>
</evidence>
<dbReference type="Proteomes" id="UP000050509">
    <property type="component" value="Unassembled WGS sequence"/>
</dbReference>
<keyword evidence="5 8" id="KW-0812">Transmembrane</keyword>
<dbReference type="AlphaFoldDB" id="A0A0P9DE98"/>
<sequence>MTWTQVYTPLGSLLLSALVAALPVVVLLGLLALFHVKAHIAALAGLATSLLIAIVVYGMPVELGLITAAYGAAYGLFPIGWIVLCAIFVYDITVKTGKFEVVKETIAGMASDRRIQLLLIAFSFGAFIEGAAGFGTPVAISAAMLIGLGFAPLPAAGLALIGNTAPVAYGALGTPILTLAAVTKIPAETLSAMVGRQLPLFSLIVPFWLIWAMAGRKAMWEVWPACLTAGLSFAVTQFLVSNYFGPTLVDIAGAIVSIVATIVLLRFWQPRTTWRFASDKDADEKLPYGGGAGLPQPSAAAISLQPAMAGAGARGPVSNTVSIAAARPSNRDAWLAWMPWILLSVLVFIWGLPAVKIFFNGGTKDAPNFLAGISSLSYHVPVLDNAVFRNVPVVPKPTPEAAVFTFNWLSATGTSLLLAGILAGLLLGLRPGELLRIFLGTLNRVKISLLTIAAMLALGYTTRYGGLDATMGLAFASTGALFAFFSPILGWLGVALTGSDTSSNVLFGNLQQITAQQIGISPVLTAAANSSGGVMGKMIDAQSIVVAGVATGQQGEEGNILRYVFFHSLVLAALVGVVVFLQAYVFTWMIPALP</sequence>
<evidence type="ECO:0000256" key="1">
    <source>
        <dbReference type="ARBA" id="ARBA00004651"/>
    </source>
</evidence>
<protein>
    <recommendedName>
        <fullName evidence="8">L-lactate permease</fullName>
    </recommendedName>
</protein>
<comment type="function">
    <text evidence="8">Uptake of L-lactate across the membrane. Can also transport D-lactate and glycolate.</text>
</comment>
<feature type="transmembrane region" description="Helical" evidence="8">
    <location>
        <begin position="12"/>
        <end position="33"/>
    </location>
</feature>
<dbReference type="PATRIC" id="fig|186479.3.peg.11101"/>
<evidence type="ECO:0000256" key="2">
    <source>
        <dbReference type="ARBA" id="ARBA00010100"/>
    </source>
</evidence>
<organism evidence="9 10">
    <name type="scientific">Kouleothrix aurantiaca</name>
    <dbReference type="NCBI Taxonomy" id="186479"/>
    <lineage>
        <taxon>Bacteria</taxon>
        <taxon>Bacillati</taxon>
        <taxon>Chloroflexota</taxon>
        <taxon>Chloroflexia</taxon>
        <taxon>Chloroflexales</taxon>
        <taxon>Roseiflexineae</taxon>
        <taxon>Roseiflexaceae</taxon>
        <taxon>Kouleothrix</taxon>
    </lineage>
</organism>
<reference evidence="9 10" key="1">
    <citation type="submission" date="2015-09" db="EMBL/GenBank/DDBJ databases">
        <title>Draft genome sequence of Kouleothrix aurantiaca JCM 19913.</title>
        <authorList>
            <person name="Hemp J."/>
        </authorList>
    </citation>
    <scope>NUCLEOTIDE SEQUENCE [LARGE SCALE GENOMIC DNA]</scope>
    <source>
        <strain evidence="9 10">COM-B</strain>
    </source>
</reference>
<feature type="transmembrane region" description="Helical" evidence="8">
    <location>
        <begin position="115"/>
        <end position="134"/>
    </location>
</feature>
<accession>A0A0P9DE98</accession>
<proteinExistence type="inferred from homology"/>
<evidence type="ECO:0000256" key="8">
    <source>
        <dbReference type="RuleBase" id="RU365092"/>
    </source>
</evidence>
<keyword evidence="6 8" id="KW-1133">Transmembrane helix</keyword>
<dbReference type="GO" id="GO:0005886">
    <property type="term" value="C:plasma membrane"/>
    <property type="evidence" value="ECO:0007669"/>
    <property type="project" value="UniProtKB-SubCell"/>
</dbReference>
<comment type="subcellular location">
    <subcellularLocation>
        <location evidence="1 8">Cell membrane</location>
        <topology evidence="1 8">Multi-pass membrane protein</topology>
    </subcellularLocation>
</comment>
<keyword evidence="4 8" id="KW-1003">Cell membrane</keyword>
<name>A0A0P9DE98_9CHLR</name>
<evidence type="ECO:0000256" key="6">
    <source>
        <dbReference type="ARBA" id="ARBA00022989"/>
    </source>
</evidence>
<feature type="transmembrane region" description="Helical" evidence="8">
    <location>
        <begin position="71"/>
        <end position="94"/>
    </location>
</feature>
<dbReference type="PANTHER" id="PTHR30003:SF0">
    <property type="entry name" value="GLYCOLATE PERMEASE GLCA-RELATED"/>
    <property type="match status" value="1"/>
</dbReference>
<feature type="transmembrane region" description="Helical" evidence="8">
    <location>
        <begin position="251"/>
        <end position="268"/>
    </location>
</feature>
<keyword evidence="3 8" id="KW-0813">Transport</keyword>
<evidence type="ECO:0000256" key="3">
    <source>
        <dbReference type="ARBA" id="ARBA00022448"/>
    </source>
</evidence>
<dbReference type="EMBL" id="LJCR01000994">
    <property type="protein sequence ID" value="KPV51260.1"/>
    <property type="molecule type" value="Genomic_DNA"/>
</dbReference>
<dbReference type="InterPro" id="IPR003804">
    <property type="entry name" value="Lactate_perm"/>
</dbReference>
<dbReference type="NCBIfam" id="TIGR00795">
    <property type="entry name" value="lctP"/>
    <property type="match status" value="1"/>
</dbReference>
<feature type="transmembrane region" description="Helical" evidence="8">
    <location>
        <begin position="569"/>
        <end position="590"/>
    </location>
</feature>
<feature type="transmembrane region" description="Helical" evidence="8">
    <location>
        <begin position="40"/>
        <end position="59"/>
    </location>
</feature>
<comment type="similarity">
    <text evidence="2 8">Belongs to the lactate permease family.</text>
</comment>
<keyword evidence="7 8" id="KW-0472">Membrane</keyword>